<feature type="region of interest" description="Disordered" evidence="1">
    <location>
        <begin position="1095"/>
        <end position="1182"/>
    </location>
</feature>
<dbReference type="Pfam" id="PF07647">
    <property type="entry name" value="SAM_2"/>
    <property type="match status" value="1"/>
</dbReference>
<reference evidence="3" key="2">
    <citation type="journal article" date="2022" name="Res Sq">
        <title>Comparative Genomics Reveals Insights into the Divergent Evolution of Astigmatic Mites and Household Pest Adaptations.</title>
        <authorList>
            <person name="Xiong Q."/>
            <person name="Wan A.T.-Y."/>
            <person name="Liu X.-Y."/>
            <person name="Fung C.S.-H."/>
            <person name="Xiao X."/>
            <person name="Malainual N."/>
            <person name="Hou J."/>
            <person name="Wang L."/>
            <person name="Wang M."/>
            <person name="Yang K."/>
            <person name="Cui Y."/>
            <person name="Leung E."/>
            <person name="Nong W."/>
            <person name="Shin S.-K."/>
            <person name="Au S."/>
            <person name="Jeong K.Y."/>
            <person name="Chew F.T."/>
            <person name="Hui J."/>
            <person name="Leung T.F."/>
            <person name="Tungtrongchitr A."/>
            <person name="Zhong N."/>
            <person name="Liu Z."/>
            <person name="Tsui S."/>
        </authorList>
    </citation>
    <scope>NUCLEOTIDE SEQUENCE</scope>
    <source>
        <strain evidence="3">Derf</strain>
        <tissue evidence="3">Whole organism</tissue>
    </source>
</reference>
<feature type="compositionally biased region" description="Low complexity" evidence="1">
    <location>
        <begin position="570"/>
        <end position="579"/>
    </location>
</feature>
<protein>
    <recommendedName>
        <fullName evidence="2">SAM domain-containing protein</fullName>
    </recommendedName>
</protein>
<dbReference type="SMART" id="SM00454">
    <property type="entry name" value="SAM"/>
    <property type="match status" value="1"/>
</dbReference>
<feature type="compositionally biased region" description="Basic residues" evidence="1">
    <location>
        <begin position="106"/>
        <end position="117"/>
    </location>
</feature>
<keyword evidence="4" id="KW-1185">Reference proteome</keyword>
<evidence type="ECO:0000256" key="1">
    <source>
        <dbReference type="SAM" id="MobiDB-lite"/>
    </source>
</evidence>
<feature type="compositionally biased region" description="Low complexity" evidence="1">
    <location>
        <begin position="415"/>
        <end position="428"/>
    </location>
</feature>
<feature type="compositionally biased region" description="Low complexity" evidence="1">
    <location>
        <begin position="815"/>
        <end position="824"/>
    </location>
</feature>
<name>A0A922HZK8_DERFA</name>
<dbReference type="Gene3D" id="1.10.150.50">
    <property type="entry name" value="Transcription Factor, Ets-1"/>
    <property type="match status" value="1"/>
</dbReference>
<dbReference type="InterPro" id="IPR013761">
    <property type="entry name" value="SAM/pointed_sf"/>
</dbReference>
<feature type="compositionally biased region" description="Basic and acidic residues" evidence="1">
    <location>
        <begin position="883"/>
        <end position="892"/>
    </location>
</feature>
<feature type="compositionally biased region" description="Polar residues" evidence="1">
    <location>
        <begin position="118"/>
        <end position="127"/>
    </location>
</feature>
<accession>A0A922HZK8</accession>
<dbReference type="InterPro" id="IPR001660">
    <property type="entry name" value="SAM"/>
</dbReference>
<feature type="region of interest" description="Disordered" evidence="1">
    <location>
        <begin position="1330"/>
        <end position="1380"/>
    </location>
</feature>
<feature type="region of interest" description="Disordered" evidence="1">
    <location>
        <begin position="540"/>
        <end position="579"/>
    </location>
</feature>
<feature type="compositionally biased region" description="Low complexity" evidence="1">
    <location>
        <begin position="442"/>
        <end position="458"/>
    </location>
</feature>
<feature type="compositionally biased region" description="Basic and acidic residues" evidence="1">
    <location>
        <begin position="919"/>
        <end position="931"/>
    </location>
</feature>
<feature type="region of interest" description="Disordered" evidence="1">
    <location>
        <begin position="787"/>
        <end position="943"/>
    </location>
</feature>
<sequence>MQNDNNDEKKSLVNNQIAVSFPNKHKLRKNHYNHCHHRHYYQAKLIPFKQKFFVLHNNCHNYNNTDDDDDERSPEVTNNKVNNRSRSNSSSISSISHSNDYDLRHSTNKKKKKKKQFPTRSNDIHSSLTAHANNDSRQKQQEQQQQHCENQFERIFDQKVHSNNQTPSSSSWYWLLTLANSKHHLQPESTSCNINEQIIKTKIMHPGQMSSCHLAISSQPKTNLQQNTLSAFVNNSHHHNHSHNNHQKTMPTMTESHKGLDQEDCRPTRPLSPVEEHRMLLSNSNGSTVQKTPPQHQMIRCDKSNNFDNEINNQSFLSSTLPHRNHNKSKGIQTTTTITNNHQRSIKSLQPGNSSTLPTNSTLSSLMAANCHSFGSKFSESPTTLSSNNMNQHYLNKQQELRRQISLNNLDKMINSSSSMTTSNSNKNLSKENSFHLNGKQSPTTTITAPSSSSPTTSKQKIRAILLPSSVVKQNNQQRQQTTLPKSGSTNVHFNGKRQNESTYRSYGNLASSTSFHPDIDDVNAVGSLESNIKQEQKNCFHNKSNDDNDCNGNNNNDAPLPSTMQQWQSSSSIANSNLSHHHQQLHHIDSCLLNTLNKYTISASISNNLNNLSSSSTSATLLRPSSELESMVMMNSAAATTESDHYDLRTVCNKLFANKQQYPCVQSNNNINPNGNIHSSSLLAVAATSNSPSSSEVLSSMMQKSSIDTCFRNITPEMNVDKVTRKESLYSFSNNSSSTMMTNMHLHPHDHQNNGVHHSPTRLNVDNDSNGHEAVARCVIVNDTDDNKCPNGLMVRPSNNNGNGDFAKQIMNNHHSQQQQHRQGSTLSLNGGVEPTESVESHDHNYKSSSESGRGTMNSQAEDRNNLDVNSPADLTSLDSDQSNHHIDSDWNKSNNKNNVRRENSTTKSKQNFNKLQRYLEPRSSGKDSELNGTDFRTKLPMNDETDSWTSLSDDLGSMNMNSSVKTKTTLTSTMNKVGVSMPSTMSKHRYHHQTDIKLKTDFSKPENCLNSNLGKQTKASATISGEQQQQQLKPVTKLPPNPHKFITEPIKATKMNTTTNNTLPSYDKCIYSVPDKGKYRNHHQHHYNANEISSATSNHGHHHHPHHGHQQHQKLNEKHNHHQNHCSVVQHGDDDNNDDDVDDCGVTSIISSETNFPDEGCSEYMNDHINNDSNHTRSHLNDPLRKQLKGIEDMYSELLTMLHHHDKNEPNKNGQRNIFNANRKTKLFRRNSGRSSVASRNTRDHLYRKYRHDNRIRSRSEDNSQVLVRCKRLESQVLTLAKSVSQLSIDIQYNYTLNDQIQSLRHDMEILRSQMVIMKQSFVQQSNNNNKSTQMNVSHHHNHQQRQQSNHLLNSKTSHSKESNNSNNNSKKVDKIKKDDTPTLKQFLKKLGYEKYLKNFESEKIGITELMLLDEDRLQKLGIPMGPRLRLTQEIRNLSNNNNAMIKQQQQLMDGNIRQQQQQQQQQQQMADNFNIYAVV</sequence>
<feature type="compositionally biased region" description="Low complexity" evidence="1">
    <location>
        <begin position="82"/>
        <end position="98"/>
    </location>
</feature>
<feature type="region of interest" description="Disordered" evidence="1">
    <location>
        <begin position="63"/>
        <end position="127"/>
    </location>
</feature>
<proteinExistence type="predicted"/>
<feature type="compositionally biased region" description="Basic residues" evidence="1">
    <location>
        <begin position="1101"/>
        <end position="1114"/>
    </location>
</feature>
<feature type="compositionally biased region" description="Polar residues" evidence="1">
    <location>
        <begin position="471"/>
        <end position="493"/>
    </location>
</feature>
<gene>
    <name evidence="3" type="ORF">DERF_007045</name>
</gene>
<comment type="caution">
    <text evidence="3">The sequence shown here is derived from an EMBL/GenBank/DDBJ whole genome shotgun (WGS) entry which is preliminary data.</text>
</comment>
<evidence type="ECO:0000259" key="2">
    <source>
        <dbReference type="SMART" id="SM00454"/>
    </source>
</evidence>
<feature type="compositionally biased region" description="Polar residues" evidence="1">
    <location>
        <begin position="868"/>
        <end position="882"/>
    </location>
</feature>
<dbReference type="EMBL" id="ASGP02000003">
    <property type="protein sequence ID" value="KAH9516292.1"/>
    <property type="molecule type" value="Genomic_DNA"/>
</dbReference>
<reference evidence="3" key="1">
    <citation type="submission" date="2013-05" db="EMBL/GenBank/DDBJ databases">
        <authorList>
            <person name="Yim A.K.Y."/>
            <person name="Chan T.F."/>
            <person name="Ji K.M."/>
            <person name="Liu X.Y."/>
            <person name="Zhou J.W."/>
            <person name="Li R.Q."/>
            <person name="Yang K.Y."/>
            <person name="Li J."/>
            <person name="Li M."/>
            <person name="Law P.T.W."/>
            <person name="Wu Y.L."/>
            <person name="Cai Z.L."/>
            <person name="Qin H."/>
            <person name="Bao Y."/>
            <person name="Leung R.K.K."/>
            <person name="Ng P.K.S."/>
            <person name="Zou J."/>
            <person name="Zhong X.J."/>
            <person name="Ran P.X."/>
            <person name="Zhong N.S."/>
            <person name="Liu Z.G."/>
            <person name="Tsui S.K.W."/>
        </authorList>
    </citation>
    <scope>NUCLEOTIDE SEQUENCE</scope>
    <source>
        <strain evidence="3">Derf</strain>
        <tissue evidence="3">Whole organism</tissue>
    </source>
</reference>
<organism evidence="3 4">
    <name type="scientific">Dermatophagoides farinae</name>
    <name type="common">American house dust mite</name>
    <dbReference type="NCBI Taxonomy" id="6954"/>
    <lineage>
        <taxon>Eukaryota</taxon>
        <taxon>Metazoa</taxon>
        <taxon>Ecdysozoa</taxon>
        <taxon>Arthropoda</taxon>
        <taxon>Chelicerata</taxon>
        <taxon>Arachnida</taxon>
        <taxon>Acari</taxon>
        <taxon>Acariformes</taxon>
        <taxon>Sarcoptiformes</taxon>
        <taxon>Astigmata</taxon>
        <taxon>Psoroptidia</taxon>
        <taxon>Analgoidea</taxon>
        <taxon>Pyroglyphidae</taxon>
        <taxon>Dermatophagoidinae</taxon>
        <taxon>Dermatophagoides</taxon>
    </lineage>
</organism>
<feature type="compositionally biased region" description="Basic residues" evidence="1">
    <location>
        <begin position="237"/>
        <end position="246"/>
    </location>
</feature>
<feature type="compositionally biased region" description="Polar residues" evidence="1">
    <location>
        <begin position="848"/>
        <end position="861"/>
    </location>
</feature>
<feature type="region of interest" description="Disordered" evidence="1">
    <location>
        <begin position="237"/>
        <end position="266"/>
    </location>
</feature>
<dbReference type="SUPFAM" id="SSF47769">
    <property type="entry name" value="SAM/Pointed domain"/>
    <property type="match status" value="1"/>
</dbReference>
<feature type="compositionally biased region" description="Low complexity" evidence="1">
    <location>
        <begin position="1347"/>
        <end position="1372"/>
    </location>
</feature>
<evidence type="ECO:0000313" key="3">
    <source>
        <dbReference type="EMBL" id="KAH9516292.1"/>
    </source>
</evidence>
<feature type="region of interest" description="Disordered" evidence="1">
    <location>
        <begin position="415"/>
        <end position="502"/>
    </location>
</feature>
<feature type="region of interest" description="Disordered" evidence="1">
    <location>
        <begin position="1021"/>
        <end position="1044"/>
    </location>
</feature>
<evidence type="ECO:0000313" key="4">
    <source>
        <dbReference type="Proteomes" id="UP000790347"/>
    </source>
</evidence>
<feature type="compositionally biased region" description="Basic and acidic residues" evidence="1">
    <location>
        <begin position="255"/>
        <end position="266"/>
    </location>
</feature>
<feature type="compositionally biased region" description="Polar residues" evidence="1">
    <location>
        <begin position="1330"/>
        <end position="1339"/>
    </location>
</feature>
<feature type="compositionally biased region" description="Polar residues" evidence="1">
    <location>
        <begin position="1021"/>
        <end position="1035"/>
    </location>
</feature>
<feature type="compositionally biased region" description="Polar residues" evidence="1">
    <location>
        <begin position="907"/>
        <end position="916"/>
    </location>
</feature>
<feature type="domain" description="SAM" evidence="2">
    <location>
        <begin position="1378"/>
        <end position="1443"/>
    </location>
</feature>
<dbReference type="Proteomes" id="UP000790347">
    <property type="component" value="Unassembled WGS sequence"/>
</dbReference>